<evidence type="ECO:0000313" key="2">
    <source>
        <dbReference type="EMBL" id="ETD27315.1"/>
    </source>
</evidence>
<dbReference type="HOGENOM" id="CLU_2617129_0_0_7"/>
<dbReference type="Proteomes" id="UP000018688">
    <property type="component" value="Unassembled WGS sequence"/>
</dbReference>
<accession>V8CJV9</accession>
<name>V8CJV9_9HELI</name>
<dbReference type="RefSeq" id="WP_023929128.1">
    <property type="nucleotide sequence ID" value="NZ_KI669458.1"/>
</dbReference>
<feature type="transmembrane region" description="Helical" evidence="1">
    <location>
        <begin position="39"/>
        <end position="61"/>
    </location>
</feature>
<protein>
    <submittedName>
        <fullName evidence="2">Uncharacterized protein</fullName>
    </submittedName>
</protein>
<evidence type="ECO:0000313" key="3">
    <source>
        <dbReference type="Proteomes" id="UP000018688"/>
    </source>
</evidence>
<comment type="caution">
    <text evidence="2">The sequence shown here is derived from an EMBL/GenBank/DDBJ whole genome shotgun (WGS) entry which is preliminary data.</text>
</comment>
<keyword evidence="1" id="KW-0472">Membrane</keyword>
<dbReference type="eggNOG" id="ENOG5031B32">
    <property type="taxonomic scope" value="Bacteria"/>
</dbReference>
<dbReference type="AlphaFoldDB" id="V8CJV9"/>
<feature type="transmembrane region" description="Helical" evidence="1">
    <location>
        <begin position="12"/>
        <end position="33"/>
    </location>
</feature>
<keyword evidence="1" id="KW-1133">Transmembrane helix</keyword>
<dbReference type="EMBL" id="AZJJ01000001">
    <property type="protein sequence ID" value="ETD27315.1"/>
    <property type="molecule type" value="Genomic_DNA"/>
</dbReference>
<gene>
    <name evidence="2" type="ORF">HMPREF2087_00227</name>
</gene>
<organism evidence="2 3">
    <name type="scientific">Helicobacter canis NCTC 12740</name>
    <dbReference type="NCBI Taxonomy" id="1357399"/>
    <lineage>
        <taxon>Bacteria</taxon>
        <taxon>Pseudomonadati</taxon>
        <taxon>Campylobacterota</taxon>
        <taxon>Epsilonproteobacteria</taxon>
        <taxon>Campylobacterales</taxon>
        <taxon>Helicobacteraceae</taxon>
        <taxon>Helicobacter</taxon>
    </lineage>
</organism>
<sequence>MAKIDKVKEQISLLKFWLGIAVAVLLALGGWIANHYAKAEWFIILGAGVIMILCVVLGIIISKKINYKIKELEEL</sequence>
<evidence type="ECO:0000256" key="1">
    <source>
        <dbReference type="SAM" id="Phobius"/>
    </source>
</evidence>
<dbReference type="STRING" id="1357399.HMPREF2087_00227"/>
<proteinExistence type="predicted"/>
<keyword evidence="3" id="KW-1185">Reference proteome</keyword>
<dbReference type="PATRIC" id="fig|1357399.3.peg.232"/>
<keyword evidence="1" id="KW-0812">Transmembrane</keyword>
<reference evidence="2 3" key="1">
    <citation type="submission" date="2013-10" db="EMBL/GenBank/DDBJ databases">
        <title>The Genome Sequence of Helicobacter canis NCTC 12740.</title>
        <authorList>
            <consortium name="The Broad Institute Genomics Platform"/>
            <person name="Earl A."/>
            <person name="Fox J.G."/>
            <person name="Shen Z."/>
            <person name="Young S.K."/>
            <person name="Zeng Q."/>
            <person name="Gargeya S."/>
            <person name="Fitzgerald M."/>
            <person name="Abouelleil A."/>
            <person name="Alvarado L."/>
            <person name="Chapman S.B."/>
            <person name="Gainer-Dewar J."/>
            <person name="Goldberg J."/>
            <person name="Griggs A."/>
            <person name="Gujja S."/>
            <person name="Hansen M."/>
            <person name="Howarth C."/>
            <person name="Imamovic A."/>
            <person name="Ireland A."/>
            <person name="Larimer J."/>
            <person name="McCowan C."/>
            <person name="Murphy C."/>
            <person name="Pearson M."/>
            <person name="Poon T.W."/>
            <person name="Priest M."/>
            <person name="Roberts A."/>
            <person name="Saif S."/>
            <person name="Shea T."/>
            <person name="Sykes S."/>
            <person name="Wortman J."/>
            <person name="Nusbaum C."/>
            <person name="Birren B."/>
        </authorList>
    </citation>
    <scope>NUCLEOTIDE SEQUENCE [LARGE SCALE GENOMIC DNA]</scope>
    <source>
        <strain evidence="2 3">NCTC 12740</strain>
    </source>
</reference>